<reference evidence="2" key="4">
    <citation type="submission" date="2025-09" db="UniProtKB">
        <authorList>
            <consortium name="Ensembl"/>
        </authorList>
    </citation>
    <scope>IDENTIFICATION</scope>
    <source>
        <strain evidence="2">JP 163 A</strain>
    </source>
</reference>
<dbReference type="InterPro" id="IPR000904">
    <property type="entry name" value="Sec7_dom"/>
</dbReference>
<dbReference type="SUPFAM" id="SSF48425">
    <property type="entry name" value="Sec7 domain"/>
    <property type="match status" value="1"/>
</dbReference>
<reference evidence="3" key="1">
    <citation type="submission" date="2012-01" db="EMBL/GenBank/DDBJ databases">
        <authorList>
            <person name="Walter R."/>
            <person name="Schartl M."/>
            <person name="Warren W."/>
        </authorList>
    </citation>
    <scope>NUCLEOTIDE SEQUENCE [LARGE SCALE GENOMIC DNA]</scope>
    <source>
        <strain evidence="3">JP 163 A</strain>
    </source>
</reference>
<reference evidence="2" key="3">
    <citation type="submission" date="2025-08" db="UniProtKB">
        <authorList>
            <consortium name="Ensembl"/>
        </authorList>
    </citation>
    <scope>IDENTIFICATION</scope>
    <source>
        <strain evidence="2">JP 163 A</strain>
    </source>
</reference>
<dbReference type="GeneTree" id="ENSGT00940000155061"/>
<dbReference type="Pfam" id="PF01369">
    <property type="entry name" value="Sec7"/>
    <property type="match status" value="1"/>
</dbReference>
<dbReference type="InterPro" id="IPR023394">
    <property type="entry name" value="Sec7_C_sf"/>
</dbReference>
<accession>A0A3B5REQ7</accession>
<name>A0A3B5REQ7_XIPMA</name>
<protein>
    <recommendedName>
        <fullName evidence="1">SEC7 domain-containing protein</fullName>
    </recommendedName>
</protein>
<dbReference type="SMART" id="SM00222">
    <property type="entry name" value="Sec7"/>
    <property type="match status" value="1"/>
</dbReference>
<evidence type="ECO:0000313" key="3">
    <source>
        <dbReference type="Proteomes" id="UP000002852"/>
    </source>
</evidence>
<evidence type="ECO:0000313" key="2">
    <source>
        <dbReference type="Ensembl" id="ENSXMAP00000041860.1"/>
    </source>
</evidence>
<dbReference type="AlphaFoldDB" id="A0A3B5REQ7"/>
<evidence type="ECO:0000259" key="1">
    <source>
        <dbReference type="PROSITE" id="PS50190"/>
    </source>
</evidence>
<proteinExistence type="predicted"/>
<dbReference type="InterPro" id="IPR035999">
    <property type="entry name" value="Sec7_dom_sf"/>
</dbReference>
<dbReference type="PANTHER" id="PTHR10663:SF334">
    <property type="entry name" value="PH AND SEC7 DOMAIN-CONTAINING PROTEIN 1"/>
    <property type="match status" value="1"/>
</dbReference>
<organism evidence="2 3">
    <name type="scientific">Xiphophorus maculatus</name>
    <name type="common">Southern platyfish</name>
    <name type="synonym">Platypoecilus maculatus</name>
    <dbReference type="NCBI Taxonomy" id="8083"/>
    <lineage>
        <taxon>Eukaryota</taxon>
        <taxon>Metazoa</taxon>
        <taxon>Chordata</taxon>
        <taxon>Craniata</taxon>
        <taxon>Vertebrata</taxon>
        <taxon>Euteleostomi</taxon>
        <taxon>Actinopterygii</taxon>
        <taxon>Neopterygii</taxon>
        <taxon>Teleostei</taxon>
        <taxon>Neoteleostei</taxon>
        <taxon>Acanthomorphata</taxon>
        <taxon>Ovalentaria</taxon>
        <taxon>Atherinomorphae</taxon>
        <taxon>Cyprinodontiformes</taxon>
        <taxon>Poeciliidae</taxon>
        <taxon>Poeciliinae</taxon>
        <taxon>Xiphophorus</taxon>
    </lineage>
</organism>
<dbReference type="CDD" id="cd00171">
    <property type="entry name" value="Sec7"/>
    <property type="match status" value="1"/>
</dbReference>
<dbReference type="GO" id="GO:0005085">
    <property type="term" value="F:guanyl-nucleotide exchange factor activity"/>
    <property type="evidence" value="ECO:0007669"/>
    <property type="project" value="InterPro"/>
</dbReference>
<dbReference type="PANTHER" id="PTHR10663">
    <property type="entry name" value="GUANYL-NUCLEOTIDE EXCHANGE FACTOR"/>
    <property type="match status" value="1"/>
</dbReference>
<keyword evidence="3" id="KW-1185">Reference proteome</keyword>
<dbReference type="OMA" id="PCFQEVL"/>
<dbReference type="Ensembl" id="ENSXMAT00000026724.1">
    <property type="protein sequence ID" value="ENSXMAP00000041860.1"/>
    <property type="gene ID" value="ENSXMAG00000022281.1"/>
</dbReference>
<dbReference type="PROSITE" id="PS50190">
    <property type="entry name" value="SEC7"/>
    <property type="match status" value="1"/>
</dbReference>
<dbReference type="Gene3D" id="1.10.1000.11">
    <property type="entry name" value="Arf Nucleotide-binding Site Opener,domain 2"/>
    <property type="match status" value="1"/>
</dbReference>
<feature type="domain" description="SEC7" evidence="1">
    <location>
        <begin position="37"/>
        <end position="163"/>
    </location>
</feature>
<sequence length="168" mass="18659">GGGDGVLSGAVSAVGKLERVECGGESGDDRDPEVLEVLTNGLKPDLQAARRLAKRLYALDGFRKSDVAPHLSKNNDFSQMVAQEYLEHFNFSGMNIDQALRTFLTRFALMGETQERERVLAHFSRRYRQCNPETLSTDDSIHTLTCAVMLLNTDLHGNPQVYRFTVGP</sequence>
<dbReference type="GO" id="GO:0032012">
    <property type="term" value="P:regulation of ARF protein signal transduction"/>
    <property type="evidence" value="ECO:0007669"/>
    <property type="project" value="InterPro"/>
</dbReference>
<dbReference type="InParanoid" id="A0A3B5REQ7"/>
<reference evidence="3" key="2">
    <citation type="journal article" date="2013" name="Nat. Genet.">
        <title>The genome of the platyfish, Xiphophorus maculatus, provides insights into evolutionary adaptation and several complex traits.</title>
        <authorList>
            <person name="Schartl M."/>
            <person name="Walter R.B."/>
            <person name="Shen Y."/>
            <person name="Garcia T."/>
            <person name="Catchen J."/>
            <person name="Amores A."/>
            <person name="Braasch I."/>
            <person name="Chalopin D."/>
            <person name="Volff J.N."/>
            <person name="Lesch K.P."/>
            <person name="Bisazza A."/>
            <person name="Minx P."/>
            <person name="Hillier L."/>
            <person name="Wilson R.K."/>
            <person name="Fuerstenberg S."/>
            <person name="Boore J."/>
            <person name="Searle S."/>
            <person name="Postlethwait J.H."/>
            <person name="Warren W.C."/>
        </authorList>
    </citation>
    <scope>NUCLEOTIDE SEQUENCE [LARGE SCALE GENOMIC DNA]</scope>
    <source>
        <strain evidence="3">JP 163 A</strain>
    </source>
</reference>
<dbReference type="Proteomes" id="UP000002852">
    <property type="component" value="Unassembled WGS sequence"/>
</dbReference>